<keyword evidence="2" id="KW-1185">Reference proteome</keyword>
<evidence type="ECO:0000313" key="2">
    <source>
        <dbReference type="Proteomes" id="UP000655366"/>
    </source>
</evidence>
<comment type="caution">
    <text evidence="1">The sequence shown here is derived from an EMBL/GenBank/DDBJ whole genome shotgun (WGS) entry which is preliminary data.</text>
</comment>
<dbReference type="EMBL" id="JADNYM010000006">
    <property type="protein sequence ID" value="MBG0738966.1"/>
    <property type="molecule type" value="Genomic_DNA"/>
</dbReference>
<gene>
    <name evidence="1" type="ORF">IV500_05955</name>
</gene>
<dbReference type="AlphaFoldDB" id="A0A931CN49"/>
<dbReference type="Proteomes" id="UP000655366">
    <property type="component" value="Unassembled WGS sequence"/>
</dbReference>
<sequence>MSQLAIGTAVDVYDTEANHKPAVYQGQAVIAGYARNRAYIVREAAHGTTWHRHESLVREAGQLMPADWAGERMW</sequence>
<dbReference type="RefSeq" id="WP_196395916.1">
    <property type="nucleotide sequence ID" value="NZ_JADNYM010000006.1"/>
</dbReference>
<organism evidence="1 2">
    <name type="scientific">Arthrobacter terrae</name>
    <dbReference type="NCBI Taxonomy" id="2935737"/>
    <lineage>
        <taxon>Bacteria</taxon>
        <taxon>Bacillati</taxon>
        <taxon>Actinomycetota</taxon>
        <taxon>Actinomycetes</taxon>
        <taxon>Micrococcales</taxon>
        <taxon>Micrococcaceae</taxon>
        <taxon>Arthrobacter</taxon>
    </lineage>
</organism>
<accession>A0A931CN49</accession>
<proteinExistence type="predicted"/>
<evidence type="ECO:0000313" key="1">
    <source>
        <dbReference type="EMBL" id="MBG0738966.1"/>
    </source>
</evidence>
<name>A0A931CN49_9MICC</name>
<protein>
    <submittedName>
        <fullName evidence="1">Uncharacterized protein</fullName>
    </submittedName>
</protein>
<reference evidence="1 2" key="1">
    <citation type="submission" date="2020-11" db="EMBL/GenBank/DDBJ databases">
        <title>Arthrobacter antarcticus sp. nov., isolated from Antarctic Soil.</title>
        <authorList>
            <person name="Li J."/>
        </authorList>
    </citation>
    <scope>NUCLEOTIDE SEQUENCE [LARGE SCALE GENOMIC DNA]</scope>
    <source>
        <strain evidence="1 2">Z1-20</strain>
    </source>
</reference>